<dbReference type="EMBL" id="NMUH01000583">
    <property type="protein sequence ID" value="MQL81698.1"/>
    <property type="molecule type" value="Genomic_DNA"/>
</dbReference>
<feature type="region of interest" description="Disordered" evidence="1">
    <location>
        <begin position="31"/>
        <end position="98"/>
    </location>
</feature>
<protein>
    <submittedName>
        <fullName evidence="2">Uncharacterized protein</fullName>
    </submittedName>
</protein>
<dbReference type="Proteomes" id="UP000652761">
    <property type="component" value="Unassembled WGS sequence"/>
</dbReference>
<dbReference type="AlphaFoldDB" id="A0A843UDS0"/>
<name>A0A843UDS0_COLES</name>
<reference evidence="2" key="1">
    <citation type="submission" date="2017-07" db="EMBL/GenBank/DDBJ databases">
        <title>Taro Niue Genome Assembly and Annotation.</title>
        <authorList>
            <person name="Atibalentja N."/>
            <person name="Keating K."/>
            <person name="Fields C.J."/>
        </authorList>
    </citation>
    <scope>NUCLEOTIDE SEQUENCE</scope>
    <source>
        <strain evidence="2">Niue_2</strain>
        <tissue evidence="2">Leaf</tissue>
    </source>
</reference>
<accession>A0A843UDS0</accession>
<proteinExistence type="predicted"/>
<feature type="compositionally biased region" description="Polar residues" evidence="1">
    <location>
        <begin position="71"/>
        <end position="92"/>
    </location>
</feature>
<gene>
    <name evidence="2" type="ORF">Taro_014162</name>
</gene>
<evidence type="ECO:0000313" key="2">
    <source>
        <dbReference type="EMBL" id="MQL81698.1"/>
    </source>
</evidence>
<sequence>MPKKDKTQRVEDLIRPPRSIALLNHNMPKLQASSAKYPQRSNHKTSTTHESLKRLVHNVPPQNYKVKPQPASHTNHNLVTTVPTPGHTSNDSNLDHES</sequence>
<evidence type="ECO:0000313" key="3">
    <source>
        <dbReference type="Proteomes" id="UP000652761"/>
    </source>
</evidence>
<organism evidence="2 3">
    <name type="scientific">Colocasia esculenta</name>
    <name type="common">Wild taro</name>
    <name type="synonym">Arum esculentum</name>
    <dbReference type="NCBI Taxonomy" id="4460"/>
    <lineage>
        <taxon>Eukaryota</taxon>
        <taxon>Viridiplantae</taxon>
        <taxon>Streptophyta</taxon>
        <taxon>Embryophyta</taxon>
        <taxon>Tracheophyta</taxon>
        <taxon>Spermatophyta</taxon>
        <taxon>Magnoliopsida</taxon>
        <taxon>Liliopsida</taxon>
        <taxon>Araceae</taxon>
        <taxon>Aroideae</taxon>
        <taxon>Colocasieae</taxon>
        <taxon>Colocasia</taxon>
    </lineage>
</organism>
<comment type="caution">
    <text evidence="2">The sequence shown here is derived from an EMBL/GenBank/DDBJ whole genome shotgun (WGS) entry which is preliminary data.</text>
</comment>
<evidence type="ECO:0000256" key="1">
    <source>
        <dbReference type="SAM" id="MobiDB-lite"/>
    </source>
</evidence>
<feature type="compositionally biased region" description="Polar residues" evidence="1">
    <location>
        <begin position="31"/>
        <end position="49"/>
    </location>
</feature>
<keyword evidence="3" id="KW-1185">Reference proteome</keyword>